<protein>
    <submittedName>
        <fullName evidence="1">Double-stranded RNA-binding protein</fullName>
    </submittedName>
</protein>
<sequence>MYKNQLQELAQRSCFNLPSYACIREGPDHAPRFKASVNFNGEIFESPSYCTTLRQAEHAAAEVALNVLSTRGPSRSLTARVLDETGIYKNLLQETAHRAGLNLPVYTTVRSGPGHVPIFTCTVELAGMSFTGEPAKTKKQAEKNAAIAAWSALKKMPNLDSLTNKDADNREEQDQAIVARYQHWRLLDLLMDSALDVSTQKQKSFVSLLPPPPPRATSKILPPTAHSENHPSLYPSNSPLPIQVRPNSQVTPLATLEENQKDEEEWLRMKQDIIKKSTEKEGSSCPNSNNILYGAKSSIYKPLFPQLDTSKLKTAEINGNRYFRSLNPSPITPTPSRAKSMYTGGFNPQRIAPAVQIRSVIPVCAAPPSPMRTPSSSLMQEASPSTISFSRAITTPTSTQTRAPATVTEVSPANSILFNKTNSTEF</sequence>
<organism evidence="1 2">
    <name type="scientific">Melia azedarach</name>
    <name type="common">Chinaberry tree</name>
    <dbReference type="NCBI Taxonomy" id="155640"/>
    <lineage>
        <taxon>Eukaryota</taxon>
        <taxon>Viridiplantae</taxon>
        <taxon>Streptophyta</taxon>
        <taxon>Embryophyta</taxon>
        <taxon>Tracheophyta</taxon>
        <taxon>Spermatophyta</taxon>
        <taxon>Magnoliopsida</taxon>
        <taxon>eudicotyledons</taxon>
        <taxon>Gunneridae</taxon>
        <taxon>Pentapetalae</taxon>
        <taxon>rosids</taxon>
        <taxon>malvids</taxon>
        <taxon>Sapindales</taxon>
        <taxon>Meliaceae</taxon>
        <taxon>Melia</taxon>
    </lineage>
</organism>
<name>A0ACC1Z234_MELAZ</name>
<reference evidence="1 2" key="1">
    <citation type="journal article" date="2023" name="Science">
        <title>Complex scaffold remodeling in plant triterpene biosynthesis.</title>
        <authorList>
            <person name="De La Pena R."/>
            <person name="Hodgson H."/>
            <person name="Liu J.C."/>
            <person name="Stephenson M.J."/>
            <person name="Martin A.C."/>
            <person name="Owen C."/>
            <person name="Harkess A."/>
            <person name="Leebens-Mack J."/>
            <person name="Jimenez L.E."/>
            <person name="Osbourn A."/>
            <person name="Sattely E.S."/>
        </authorList>
    </citation>
    <scope>NUCLEOTIDE SEQUENCE [LARGE SCALE GENOMIC DNA]</scope>
    <source>
        <strain evidence="2">cv. JPN11</strain>
        <tissue evidence="1">Leaf</tissue>
    </source>
</reference>
<accession>A0ACC1Z234</accession>
<dbReference type="Proteomes" id="UP001164539">
    <property type="component" value="Chromosome 1"/>
</dbReference>
<evidence type="ECO:0000313" key="2">
    <source>
        <dbReference type="Proteomes" id="UP001164539"/>
    </source>
</evidence>
<gene>
    <name evidence="1" type="ORF">OWV82_002284</name>
</gene>
<proteinExistence type="predicted"/>
<keyword evidence="2" id="KW-1185">Reference proteome</keyword>
<evidence type="ECO:0000313" key="1">
    <source>
        <dbReference type="EMBL" id="KAJ4729512.1"/>
    </source>
</evidence>
<comment type="caution">
    <text evidence="1">The sequence shown here is derived from an EMBL/GenBank/DDBJ whole genome shotgun (WGS) entry which is preliminary data.</text>
</comment>
<dbReference type="EMBL" id="CM051394">
    <property type="protein sequence ID" value="KAJ4729512.1"/>
    <property type="molecule type" value="Genomic_DNA"/>
</dbReference>